<dbReference type="EMBL" id="NTYW01000025">
    <property type="protein sequence ID" value="PES34760.1"/>
    <property type="molecule type" value="Genomic_DNA"/>
</dbReference>
<accession>A0A0L1LLX5</accession>
<proteinExistence type="predicted"/>
<comment type="caution">
    <text evidence="1">The sequence shown here is derived from an EMBL/GenBank/DDBJ whole genome shotgun (WGS) entry which is preliminary data.</text>
</comment>
<dbReference type="Proteomes" id="UP000220341">
    <property type="component" value="Unassembled WGS sequence"/>
</dbReference>
<evidence type="ECO:0000313" key="2">
    <source>
        <dbReference type="Proteomes" id="UP000220341"/>
    </source>
</evidence>
<gene>
    <name evidence="1" type="ORF">CN497_19305</name>
</gene>
<name>A0A0L1LLX5_PRIMG</name>
<evidence type="ECO:0000313" key="1">
    <source>
        <dbReference type="EMBL" id="PES34760.1"/>
    </source>
</evidence>
<reference evidence="1 2" key="1">
    <citation type="submission" date="2017-09" db="EMBL/GenBank/DDBJ databases">
        <title>Large-scale bioinformatics analysis of Bacillus genomes uncovers conserved roles of natural products in bacterial physiology.</title>
        <authorList>
            <consortium name="Agbiome Team Llc"/>
            <person name="Bleich R.M."/>
            <person name="Kirk G.J."/>
            <person name="Santa Maria K.C."/>
            <person name="Allen S.E."/>
            <person name="Farag S."/>
            <person name="Shank E.A."/>
            <person name="Bowers A."/>
        </authorList>
    </citation>
    <scope>NUCLEOTIDE SEQUENCE [LARGE SCALE GENOMIC DNA]</scope>
    <source>
        <strain evidence="1 2">AFS003013</strain>
    </source>
</reference>
<sequence length="103" mass="12259">MKKRLLNWVIFIGIIIILAIGIPRITSNEARYLSSPKEEKKVEQLEGDFRKWSLRPLDKFMVQGYQAKPNGHEWNSVKQKSIKNYRVTYYTFFGIRYMEVEVS</sequence>
<organism evidence="1 2">
    <name type="scientific">Priestia megaterium</name>
    <name type="common">Bacillus megaterium</name>
    <dbReference type="NCBI Taxonomy" id="1404"/>
    <lineage>
        <taxon>Bacteria</taxon>
        <taxon>Bacillati</taxon>
        <taxon>Bacillota</taxon>
        <taxon>Bacilli</taxon>
        <taxon>Bacillales</taxon>
        <taxon>Bacillaceae</taxon>
        <taxon>Priestia</taxon>
    </lineage>
</organism>
<dbReference type="AlphaFoldDB" id="A0A0L1LLX5"/>
<protein>
    <submittedName>
        <fullName evidence="1">Uncharacterized protein</fullName>
    </submittedName>
</protein>
<dbReference type="RefSeq" id="WP_050691279.1">
    <property type="nucleotide sequence ID" value="NZ_CP041067.1"/>
</dbReference>